<dbReference type="AlphaFoldDB" id="A0AAV9ZBF7"/>
<keyword evidence="2" id="KW-0812">Transmembrane</keyword>
<gene>
    <name evidence="3" type="ORF">R3P38DRAFT_3377665</name>
</gene>
<feature type="compositionally biased region" description="Basic and acidic residues" evidence="1">
    <location>
        <begin position="552"/>
        <end position="564"/>
    </location>
</feature>
<feature type="transmembrane region" description="Helical" evidence="2">
    <location>
        <begin position="190"/>
        <end position="215"/>
    </location>
</feature>
<feature type="compositionally biased region" description="Polar residues" evidence="1">
    <location>
        <begin position="587"/>
        <end position="598"/>
    </location>
</feature>
<keyword evidence="2" id="KW-0472">Membrane</keyword>
<evidence type="ECO:0000256" key="1">
    <source>
        <dbReference type="SAM" id="MobiDB-lite"/>
    </source>
</evidence>
<evidence type="ECO:0000313" key="4">
    <source>
        <dbReference type="Proteomes" id="UP001362999"/>
    </source>
</evidence>
<evidence type="ECO:0000313" key="3">
    <source>
        <dbReference type="EMBL" id="KAK6977152.1"/>
    </source>
</evidence>
<feature type="region of interest" description="Disordered" evidence="1">
    <location>
        <begin position="524"/>
        <end position="598"/>
    </location>
</feature>
<evidence type="ECO:0000256" key="2">
    <source>
        <dbReference type="SAM" id="Phobius"/>
    </source>
</evidence>
<proteinExistence type="predicted"/>
<accession>A0AAV9ZBF7</accession>
<keyword evidence="4" id="KW-1185">Reference proteome</keyword>
<feature type="compositionally biased region" description="Basic and acidic residues" evidence="1">
    <location>
        <begin position="524"/>
        <end position="544"/>
    </location>
</feature>
<reference evidence="3 4" key="1">
    <citation type="journal article" date="2024" name="J Genomics">
        <title>Draft genome sequencing and assembly of Favolaschia claudopus CIRM-BRFM 2984 isolated from oak limbs.</title>
        <authorList>
            <person name="Navarro D."/>
            <person name="Drula E."/>
            <person name="Chaduli D."/>
            <person name="Cazenave R."/>
            <person name="Ahrendt S."/>
            <person name="Wang J."/>
            <person name="Lipzen A."/>
            <person name="Daum C."/>
            <person name="Barry K."/>
            <person name="Grigoriev I.V."/>
            <person name="Favel A."/>
            <person name="Rosso M.N."/>
            <person name="Martin F."/>
        </authorList>
    </citation>
    <scope>NUCLEOTIDE SEQUENCE [LARGE SCALE GENOMIC DNA]</scope>
    <source>
        <strain evidence="3 4">CIRM-BRFM 2984</strain>
    </source>
</reference>
<sequence>MIGILLDFIFSPAVRVWNLRILLLGVAYQLYDDTFRITDQGVVNASSVFPGIPLLCLLLVHHLAGVIPWTLSLGLALVDLVLVVFEFVAETILTYRHLSGMLHNNTLTELVAELSMSGTIALACRQLIPVQLALTIMFRIATFPRLKAGFGRRQSMFLKGCASTNPPYTPWRILIGRSIARPLVRGEARLIIWFRGILIAAIAVAVPLLGVYFIVVVPAESQVYTKLIQSRQQGPQGKANITMSLSSAPDWLASSAETVPRVPTVFGTITRFARQNGTGTQQSVCSQGSGEADNLTVMPMTFNCEAAGIVNQECSHANSIGSFPWNEVINIVISLQVPEDSAIRVTFGAETLGTLLFPRAQLVGEFSWSRRDQITSLGIRSAVSTIFSAQISSLQTVFSNSSKGDLATLTLYQTSPDALRLHQDTVDVTFLTGMSTFGGFWTFLNGVFALFFGAHVLYFMFGRKPLSALGILHIFQRGALVRRWYDDFPAIQTEGGLPGSQSAGIVAFIRERLVDLEEDPRLVENEKLDEKGKGGEREGERDFEAQIPEAEETQKVSSVDERMGTRPRSTAGKRGYILDEISPLAGSRTTRNSIDSFE</sequence>
<dbReference type="Proteomes" id="UP001362999">
    <property type="component" value="Unassembled WGS sequence"/>
</dbReference>
<feature type="transmembrane region" description="Helical" evidence="2">
    <location>
        <begin position="440"/>
        <end position="461"/>
    </location>
</feature>
<protein>
    <submittedName>
        <fullName evidence="3">Uncharacterized protein</fullName>
    </submittedName>
</protein>
<organism evidence="3 4">
    <name type="scientific">Favolaschia claudopus</name>
    <dbReference type="NCBI Taxonomy" id="2862362"/>
    <lineage>
        <taxon>Eukaryota</taxon>
        <taxon>Fungi</taxon>
        <taxon>Dikarya</taxon>
        <taxon>Basidiomycota</taxon>
        <taxon>Agaricomycotina</taxon>
        <taxon>Agaricomycetes</taxon>
        <taxon>Agaricomycetidae</taxon>
        <taxon>Agaricales</taxon>
        <taxon>Marasmiineae</taxon>
        <taxon>Mycenaceae</taxon>
        <taxon>Favolaschia</taxon>
    </lineage>
</organism>
<dbReference type="EMBL" id="JAWWNJ010000171">
    <property type="protein sequence ID" value="KAK6977152.1"/>
    <property type="molecule type" value="Genomic_DNA"/>
</dbReference>
<name>A0AAV9ZBF7_9AGAR</name>
<keyword evidence="2" id="KW-1133">Transmembrane helix</keyword>
<comment type="caution">
    <text evidence="3">The sequence shown here is derived from an EMBL/GenBank/DDBJ whole genome shotgun (WGS) entry which is preliminary data.</text>
</comment>